<keyword evidence="3" id="KW-0479">Metal-binding</keyword>
<dbReference type="Pfam" id="PF08450">
    <property type="entry name" value="SGL"/>
    <property type="match status" value="1"/>
</dbReference>
<dbReference type="EMBL" id="JAPDDP010000074">
    <property type="protein sequence ID" value="MDA0184351.1"/>
    <property type="molecule type" value="Genomic_DNA"/>
</dbReference>
<reference evidence="5" key="1">
    <citation type="submission" date="2022-10" db="EMBL/GenBank/DDBJ databases">
        <title>The WGS of Solirubrobacter phytolaccae KCTC 29190.</title>
        <authorList>
            <person name="Jiang Z."/>
        </authorList>
    </citation>
    <scope>NUCLEOTIDE SEQUENCE</scope>
    <source>
        <strain evidence="5">KCTC 29190</strain>
    </source>
</reference>
<keyword evidence="3" id="KW-0862">Zinc</keyword>
<organism evidence="5 6">
    <name type="scientific">Solirubrobacter phytolaccae</name>
    <dbReference type="NCBI Taxonomy" id="1404360"/>
    <lineage>
        <taxon>Bacteria</taxon>
        <taxon>Bacillati</taxon>
        <taxon>Actinomycetota</taxon>
        <taxon>Thermoleophilia</taxon>
        <taxon>Solirubrobacterales</taxon>
        <taxon>Solirubrobacteraceae</taxon>
        <taxon>Solirubrobacter</taxon>
    </lineage>
</organism>
<evidence type="ECO:0000313" key="6">
    <source>
        <dbReference type="Proteomes" id="UP001147653"/>
    </source>
</evidence>
<sequence length="288" mass="30540">MTLSVEIEIVRRGGDELGEGPVWLPASNELLRVDINAPAIVRYDPATGNEQRRETSDRVGFAIPAAGGGLVAGVGLDVVHIGETIGRVQEPPGANRFNDAACDACGRLWAGTMSMRRTPGTAALYRLEPGGALEVAVGGATISNGLDWNLDATRLYYIDSTTQRIDAFDFDLDRGRIGRRRAFARIDPADGLPDGLCVDADGGVWVALFGGGALRHYQPDGTLDAHIPLPVRFPTSVAFGGQDLRDLYVTSSRHLLDAVAREAETAAGSVLRLRPGVKGRATHAFGAA</sequence>
<dbReference type="GO" id="GO:0004341">
    <property type="term" value="F:gluconolactonase activity"/>
    <property type="evidence" value="ECO:0007669"/>
    <property type="project" value="TreeGrafter"/>
</dbReference>
<dbReference type="InterPro" id="IPR013658">
    <property type="entry name" value="SGL"/>
</dbReference>
<evidence type="ECO:0000256" key="2">
    <source>
        <dbReference type="PIRSR" id="PIRSR605511-1"/>
    </source>
</evidence>
<feature type="binding site" evidence="3">
    <location>
        <position position="144"/>
    </location>
    <ligand>
        <name>a divalent metal cation</name>
        <dbReference type="ChEBI" id="CHEBI:60240"/>
    </ligand>
</feature>
<feature type="binding site" evidence="3">
    <location>
        <position position="98"/>
    </location>
    <ligand>
        <name>substrate</name>
    </ligand>
</feature>
<feature type="domain" description="SMP-30/Gluconolactonase/LRE-like region" evidence="4">
    <location>
        <begin position="17"/>
        <end position="252"/>
    </location>
</feature>
<feature type="binding site" evidence="3">
    <location>
        <position position="194"/>
    </location>
    <ligand>
        <name>a divalent metal cation</name>
        <dbReference type="ChEBI" id="CHEBI:60240"/>
    </ligand>
</feature>
<evidence type="ECO:0000256" key="3">
    <source>
        <dbReference type="PIRSR" id="PIRSR605511-2"/>
    </source>
</evidence>
<feature type="active site" description="Proton donor/acceptor" evidence="2">
    <location>
        <position position="194"/>
    </location>
</feature>
<comment type="similarity">
    <text evidence="1">Belongs to the SMP-30/CGR1 family.</text>
</comment>
<name>A0A9X3NE14_9ACTN</name>
<evidence type="ECO:0000259" key="4">
    <source>
        <dbReference type="Pfam" id="PF08450"/>
    </source>
</evidence>
<dbReference type="Gene3D" id="2.120.10.30">
    <property type="entry name" value="TolB, C-terminal domain"/>
    <property type="match status" value="1"/>
</dbReference>
<dbReference type="Proteomes" id="UP001147653">
    <property type="component" value="Unassembled WGS sequence"/>
</dbReference>
<gene>
    <name evidence="5" type="ORF">OJ997_28865</name>
</gene>
<protein>
    <submittedName>
        <fullName evidence="5">SMP-30/gluconolactonase/LRE family protein</fullName>
    </submittedName>
</protein>
<keyword evidence="6" id="KW-1185">Reference proteome</keyword>
<dbReference type="InterPro" id="IPR005511">
    <property type="entry name" value="SMP-30"/>
</dbReference>
<dbReference type="PANTHER" id="PTHR10907">
    <property type="entry name" value="REGUCALCIN"/>
    <property type="match status" value="1"/>
</dbReference>
<dbReference type="RefSeq" id="WP_270028844.1">
    <property type="nucleotide sequence ID" value="NZ_JAPDDP010000074.1"/>
</dbReference>
<evidence type="ECO:0000313" key="5">
    <source>
        <dbReference type="EMBL" id="MDA0184351.1"/>
    </source>
</evidence>
<dbReference type="PANTHER" id="PTHR10907:SF47">
    <property type="entry name" value="REGUCALCIN"/>
    <property type="match status" value="1"/>
</dbReference>
<comment type="caution">
    <text evidence="5">The sequence shown here is derived from an EMBL/GenBank/DDBJ whole genome shotgun (WGS) entry which is preliminary data.</text>
</comment>
<dbReference type="PRINTS" id="PR01790">
    <property type="entry name" value="SMP30FAMILY"/>
</dbReference>
<accession>A0A9X3NE14</accession>
<proteinExistence type="inferred from homology"/>
<dbReference type="GO" id="GO:0005509">
    <property type="term" value="F:calcium ion binding"/>
    <property type="evidence" value="ECO:0007669"/>
    <property type="project" value="TreeGrafter"/>
</dbReference>
<dbReference type="InterPro" id="IPR011042">
    <property type="entry name" value="6-blade_b-propeller_TolB-like"/>
</dbReference>
<dbReference type="GO" id="GO:0019853">
    <property type="term" value="P:L-ascorbic acid biosynthetic process"/>
    <property type="evidence" value="ECO:0007669"/>
    <property type="project" value="TreeGrafter"/>
</dbReference>
<feature type="binding site" evidence="3">
    <location>
        <position position="19"/>
    </location>
    <ligand>
        <name>a divalent metal cation</name>
        <dbReference type="ChEBI" id="CHEBI:60240"/>
    </ligand>
</feature>
<evidence type="ECO:0000256" key="1">
    <source>
        <dbReference type="ARBA" id="ARBA00008853"/>
    </source>
</evidence>
<dbReference type="AlphaFoldDB" id="A0A9X3NE14"/>
<dbReference type="SUPFAM" id="SSF63829">
    <property type="entry name" value="Calcium-dependent phosphotriesterase"/>
    <property type="match status" value="1"/>
</dbReference>
<feature type="binding site" evidence="3">
    <location>
        <position position="96"/>
    </location>
    <ligand>
        <name>substrate</name>
    </ligand>
</feature>
<comment type="cofactor">
    <cofactor evidence="3">
        <name>Zn(2+)</name>
        <dbReference type="ChEBI" id="CHEBI:29105"/>
    </cofactor>
    <text evidence="3">Binds 1 divalent metal cation per subunit.</text>
</comment>